<dbReference type="Pfam" id="PF08370">
    <property type="entry name" value="PDR_assoc"/>
    <property type="match status" value="1"/>
</dbReference>
<feature type="transmembrane region" description="Helical" evidence="12">
    <location>
        <begin position="1195"/>
        <end position="1219"/>
    </location>
</feature>
<keyword evidence="6" id="KW-0547">Nucleotide-binding</keyword>
<dbReference type="PANTHER" id="PTHR19241">
    <property type="entry name" value="ATP-BINDING CASSETTE TRANSPORTER"/>
    <property type="match status" value="1"/>
</dbReference>
<dbReference type="InterPro" id="IPR017871">
    <property type="entry name" value="ABC_transporter-like_CS"/>
</dbReference>
<proteinExistence type="inferred from homology"/>
<feature type="domain" description="ABC transporter" evidence="13">
    <location>
        <begin position="778"/>
        <end position="1025"/>
    </location>
</feature>
<dbReference type="Proteomes" id="UP001497457">
    <property type="component" value="Chromosome 25rd"/>
</dbReference>
<reference evidence="14 15" key="2">
    <citation type="submission" date="2024-10" db="EMBL/GenBank/DDBJ databases">
        <authorList>
            <person name="Ryan C."/>
        </authorList>
    </citation>
    <scope>NUCLEOTIDE SEQUENCE [LARGE SCALE GENOMIC DNA]</scope>
</reference>
<feature type="domain" description="ABC transporter" evidence="13">
    <location>
        <begin position="109"/>
        <end position="381"/>
    </location>
</feature>
<feature type="transmembrane region" description="Helical" evidence="12">
    <location>
        <begin position="1261"/>
        <end position="1281"/>
    </location>
</feature>
<comment type="function">
    <text evidence="10">May be a general defense protein.</text>
</comment>
<feature type="transmembrane region" description="Helical" evidence="12">
    <location>
        <begin position="546"/>
        <end position="568"/>
    </location>
</feature>
<feature type="transmembrane region" description="Helical" evidence="12">
    <location>
        <begin position="478"/>
        <end position="496"/>
    </location>
</feature>
<comment type="similarity">
    <text evidence="2">Belongs to the ABC transporter superfamily. ABCG family. PDR (TC 3.A.1.205) subfamily.</text>
</comment>
<feature type="transmembrane region" description="Helical" evidence="12">
    <location>
        <begin position="1342"/>
        <end position="1365"/>
    </location>
</feature>
<evidence type="ECO:0000256" key="1">
    <source>
        <dbReference type="ARBA" id="ARBA00004141"/>
    </source>
</evidence>
<dbReference type="InterPro" id="IPR034003">
    <property type="entry name" value="ABCG_PDR_2"/>
</dbReference>
<keyword evidence="5" id="KW-0677">Repeat</keyword>
<keyword evidence="8 12" id="KW-1133">Transmembrane helix</keyword>
<dbReference type="Pfam" id="PF14510">
    <property type="entry name" value="ABC_trans_N"/>
    <property type="match status" value="1"/>
</dbReference>
<feature type="compositionally biased region" description="Basic and acidic residues" evidence="11">
    <location>
        <begin position="41"/>
        <end position="53"/>
    </location>
</feature>
<name>A0ABC9BEJ2_9POAL</name>
<dbReference type="InterPro" id="IPR027417">
    <property type="entry name" value="P-loop_NTPase"/>
</dbReference>
<dbReference type="InterPro" id="IPR003439">
    <property type="entry name" value="ABC_transporter-like_ATP-bd"/>
</dbReference>
<protein>
    <recommendedName>
        <fullName evidence="13">ABC transporter domain-containing protein</fullName>
    </recommendedName>
</protein>
<evidence type="ECO:0000256" key="6">
    <source>
        <dbReference type="ARBA" id="ARBA00022741"/>
    </source>
</evidence>
<sequence>MEYREAAGRRPAPAAAVELAAGREDEGWYGDVATTTTTAPGRREPPPLTHDDNRGFLQMLREKKERLGVEAPKVEVRFERLTVEADVRVGRRAVPTLLNCAVNAAQELATSVHMCVTRKRPMRIINEVSEVIRPSRMTLLLGAPGSGKTTFLKALAGKLDSSLKFKGKVFYNGEEMSSSTPQYLRAYVSQYDLHHAEMTVRETIDFSSKMLGTNNEFEMLGEAIRRKKGVINKVDQDLDSFIKATTFGEGRNLTTNYIIKILGLSECADTLVGDELRRGISGGQKKRATIGEMLVGLARCFFMDDISTGLDSSTTFEIMKFLQQMAHLMDLTMVISLLQPPPETLELFDDIILLCEGQIVYHGPRENATDFFETMGFKCPSRKNVADFLQEVTSKMDQKQYWAGDQNKYQYHSIEKFAEAFRLSYLPQLEEKLCSSDNTGKNKEVKVNASRQISRWNIFKACFSREVLLLKRNSPVHIFKTIQITIMALVISTLFLRTKMSHKSVLDANKYMGALFMAVVIVNFNGMTEIAMTIKRLPTFYKQRELLALPGWALLCSVFLISIPISLVETGLWTGLTYYVIGYAPSPIRFIQHFLVLFAMHQMSMGLYRFLAAIGRTQVMANMLGTAALIAIYILGGFVISKDDLQPWLRWGYWTSPFTYAQNAIALNEFHDKRWATEFYYADANTIGEAILKIRGLLTEWHWYWICVGILFGYSLVFNILSIFALEFMNSPHKHQVNIKTTKANFEYHSQMVGNGNPSNAQVILPFRPLSLVFDHINYFVDMPKEMTKNGVTEKKLQLLQDVSGAFRPGVLTALMGITGAGKTTLLDVLAGRKTGGYIEGTIKIAGYPKKQETFSRISGYCEQSDIHSPNLTVYESLKFSAWLRLPSNVKPHQRDMFINEVMSLVELTDLKNAMVGIPGATGLSAEQRKRLTIAVELVASPSIIFMDEPTTGLDARAAAIVMRTVRKTVDTGRTVVCTIHQPSIEIFESFDELLLMKRGGQLIYSGSLGPLSSNMIKYFEAIPGVPRINKGQNPAAWMLDISSHITEYEIGVDYAEIYRNSSLYRENRLLIDELEQPEANTEDLHFPQGYWQNFTTQCMACLWKQSCAYWKNSEHNVVRFINTFAVSILFGIVFWKIGSTIKDEQDVFNILGIVYGSALFLGFMNCSILQPVVAMERVVLYREKAAGMYSTMAYAIAQVSVELPYMLVQVLIFSSIVYPMIGFELTVGKFFWFFLYLVMSFMYYTLYGMMTVALTPNIEIAMGLSFLIFIFWNVFSGFIISRELMPLWWRWVYWADPAAWTVYGLMFSQLGDRTEQILVPGVGEQTVREFLEGYLGLQDRYFEMVTCLHLAIIGLFAFLFFLAIKHLNFQRR</sequence>
<dbReference type="InterPro" id="IPR013581">
    <property type="entry name" value="PDR_assoc"/>
</dbReference>
<evidence type="ECO:0000256" key="5">
    <source>
        <dbReference type="ARBA" id="ARBA00022737"/>
    </source>
</evidence>
<dbReference type="Pfam" id="PF19055">
    <property type="entry name" value="ABC2_membrane_7"/>
    <property type="match status" value="1"/>
</dbReference>
<feature type="transmembrane region" description="Helical" evidence="12">
    <location>
        <begin position="620"/>
        <end position="640"/>
    </location>
</feature>
<feature type="transmembrane region" description="Helical" evidence="12">
    <location>
        <begin position="1151"/>
        <end position="1174"/>
    </location>
</feature>
<dbReference type="InterPro" id="IPR043926">
    <property type="entry name" value="ABCG_dom"/>
</dbReference>
<dbReference type="EMBL" id="OZ075135">
    <property type="protein sequence ID" value="CAL5000114.1"/>
    <property type="molecule type" value="Genomic_DNA"/>
</dbReference>
<evidence type="ECO:0000256" key="4">
    <source>
        <dbReference type="ARBA" id="ARBA00022692"/>
    </source>
</evidence>
<evidence type="ECO:0000313" key="14">
    <source>
        <dbReference type="EMBL" id="CAL5000114.1"/>
    </source>
</evidence>
<dbReference type="Pfam" id="PF00005">
    <property type="entry name" value="ABC_tran"/>
    <property type="match status" value="2"/>
</dbReference>
<dbReference type="GO" id="GO:0005524">
    <property type="term" value="F:ATP binding"/>
    <property type="evidence" value="ECO:0007669"/>
    <property type="project" value="UniProtKB-KW"/>
</dbReference>
<evidence type="ECO:0000259" key="13">
    <source>
        <dbReference type="PROSITE" id="PS50893"/>
    </source>
</evidence>
<reference evidence="15" key="1">
    <citation type="submission" date="2024-06" db="EMBL/GenBank/DDBJ databases">
        <authorList>
            <person name="Ryan C."/>
        </authorList>
    </citation>
    <scope>NUCLEOTIDE SEQUENCE [LARGE SCALE GENOMIC DNA]</scope>
</reference>
<dbReference type="InterPro" id="IPR013525">
    <property type="entry name" value="ABC2_TM"/>
</dbReference>
<dbReference type="PROSITE" id="PS50893">
    <property type="entry name" value="ABC_TRANSPORTER_2"/>
    <property type="match status" value="2"/>
</dbReference>
<keyword evidence="15" id="KW-1185">Reference proteome</keyword>
<dbReference type="CDD" id="cd03232">
    <property type="entry name" value="ABCG_PDR_domain2"/>
    <property type="match status" value="1"/>
</dbReference>
<dbReference type="InterPro" id="IPR003593">
    <property type="entry name" value="AAA+_ATPase"/>
</dbReference>
<dbReference type="FunFam" id="3.40.50.300:FF:000532">
    <property type="entry name" value="ABC transporter G family member 34"/>
    <property type="match status" value="1"/>
</dbReference>
<keyword evidence="9 12" id="KW-0472">Membrane</keyword>
<feature type="transmembrane region" description="Helical" evidence="12">
    <location>
        <begin position="1231"/>
        <end position="1249"/>
    </location>
</feature>
<evidence type="ECO:0000256" key="2">
    <source>
        <dbReference type="ARBA" id="ARBA00006012"/>
    </source>
</evidence>
<feature type="transmembrane region" description="Helical" evidence="12">
    <location>
        <begin position="703"/>
        <end position="726"/>
    </location>
</feature>
<evidence type="ECO:0000256" key="7">
    <source>
        <dbReference type="ARBA" id="ARBA00022840"/>
    </source>
</evidence>
<dbReference type="Gene3D" id="3.40.50.300">
    <property type="entry name" value="P-loop containing nucleotide triphosphate hydrolases"/>
    <property type="match status" value="2"/>
</dbReference>
<feature type="transmembrane region" description="Helical" evidence="12">
    <location>
        <begin position="511"/>
        <end position="534"/>
    </location>
</feature>
<dbReference type="InterPro" id="IPR029481">
    <property type="entry name" value="ABC_trans_N"/>
</dbReference>
<organism evidence="14 15">
    <name type="scientific">Urochloa decumbens</name>
    <dbReference type="NCBI Taxonomy" id="240449"/>
    <lineage>
        <taxon>Eukaryota</taxon>
        <taxon>Viridiplantae</taxon>
        <taxon>Streptophyta</taxon>
        <taxon>Embryophyta</taxon>
        <taxon>Tracheophyta</taxon>
        <taxon>Spermatophyta</taxon>
        <taxon>Magnoliopsida</taxon>
        <taxon>Liliopsida</taxon>
        <taxon>Poales</taxon>
        <taxon>Poaceae</taxon>
        <taxon>PACMAD clade</taxon>
        <taxon>Panicoideae</taxon>
        <taxon>Panicodae</taxon>
        <taxon>Paniceae</taxon>
        <taxon>Melinidinae</taxon>
        <taxon>Urochloa</taxon>
    </lineage>
</organism>
<dbReference type="GO" id="GO:0005886">
    <property type="term" value="C:plasma membrane"/>
    <property type="evidence" value="ECO:0007669"/>
    <property type="project" value="UniProtKB-ARBA"/>
</dbReference>
<dbReference type="SMART" id="SM00382">
    <property type="entry name" value="AAA"/>
    <property type="match status" value="2"/>
</dbReference>
<dbReference type="Pfam" id="PF01061">
    <property type="entry name" value="ABC2_membrane"/>
    <property type="match status" value="2"/>
</dbReference>
<evidence type="ECO:0000256" key="12">
    <source>
        <dbReference type="SAM" id="Phobius"/>
    </source>
</evidence>
<keyword evidence="7" id="KW-0067">ATP-binding</keyword>
<gene>
    <name evidence="14" type="ORF">URODEC1_LOCUS64679</name>
</gene>
<feature type="transmembrane region" description="Helical" evidence="12">
    <location>
        <begin position="1121"/>
        <end position="1139"/>
    </location>
</feature>
<evidence type="ECO:0000256" key="9">
    <source>
        <dbReference type="ARBA" id="ARBA00023136"/>
    </source>
</evidence>
<comment type="subcellular location">
    <subcellularLocation>
        <location evidence="1">Membrane</location>
        <topology evidence="1">Multi-pass membrane protein</topology>
    </subcellularLocation>
</comment>
<evidence type="ECO:0000256" key="3">
    <source>
        <dbReference type="ARBA" id="ARBA00022448"/>
    </source>
</evidence>
<feature type="region of interest" description="Disordered" evidence="11">
    <location>
        <begin position="1"/>
        <end position="53"/>
    </location>
</feature>
<accession>A0ABC9BEJ2</accession>
<feature type="compositionally biased region" description="Low complexity" evidence="11">
    <location>
        <begin position="9"/>
        <end position="20"/>
    </location>
</feature>
<evidence type="ECO:0000256" key="8">
    <source>
        <dbReference type="ARBA" id="ARBA00022989"/>
    </source>
</evidence>
<evidence type="ECO:0000256" key="11">
    <source>
        <dbReference type="SAM" id="MobiDB-lite"/>
    </source>
</evidence>
<keyword evidence="4 12" id="KW-0812">Transmembrane</keyword>
<dbReference type="PROSITE" id="PS00211">
    <property type="entry name" value="ABC_TRANSPORTER_1"/>
    <property type="match status" value="1"/>
</dbReference>
<evidence type="ECO:0000256" key="10">
    <source>
        <dbReference type="ARBA" id="ARBA00037747"/>
    </source>
</evidence>
<feature type="transmembrane region" description="Helical" evidence="12">
    <location>
        <begin position="588"/>
        <end position="608"/>
    </location>
</feature>
<evidence type="ECO:0000313" key="15">
    <source>
        <dbReference type="Proteomes" id="UP001497457"/>
    </source>
</evidence>
<dbReference type="FunFam" id="3.40.50.300:FF:000157">
    <property type="entry name" value="ABC transporter G family member 34"/>
    <property type="match status" value="1"/>
</dbReference>
<dbReference type="SUPFAM" id="SSF52540">
    <property type="entry name" value="P-loop containing nucleoside triphosphate hydrolases"/>
    <property type="match status" value="2"/>
</dbReference>
<keyword evidence="3" id="KW-0813">Transport</keyword>